<evidence type="ECO:0000313" key="1">
    <source>
        <dbReference type="EMBL" id="KAJ5719776.1"/>
    </source>
</evidence>
<dbReference type="AlphaFoldDB" id="A0AAD6HJS6"/>
<organism evidence="1 2">
    <name type="scientific">Penicillium malachiteum</name>
    <dbReference type="NCBI Taxonomy" id="1324776"/>
    <lineage>
        <taxon>Eukaryota</taxon>
        <taxon>Fungi</taxon>
        <taxon>Dikarya</taxon>
        <taxon>Ascomycota</taxon>
        <taxon>Pezizomycotina</taxon>
        <taxon>Eurotiomycetes</taxon>
        <taxon>Eurotiomycetidae</taxon>
        <taxon>Eurotiales</taxon>
        <taxon>Aspergillaceae</taxon>
        <taxon>Penicillium</taxon>
    </lineage>
</organism>
<reference evidence="1" key="1">
    <citation type="journal article" date="2023" name="IMA Fungus">
        <title>Comparative genomic study of the Penicillium genus elucidates a diverse pangenome and 15 lateral gene transfer events.</title>
        <authorList>
            <person name="Petersen C."/>
            <person name="Sorensen T."/>
            <person name="Nielsen M.R."/>
            <person name="Sondergaard T.E."/>
            <person name="Sorensen J.L."/>
            <person name="Fitzpatrick D.A."/>
            <person name="Frisvad J.C."/>
            <person name="Nielsen K.L."/>
        </authorList>
    </citation>
    <scope>NUCLEOTIDE SEQUENCE</scope>
    <source>
        <strain evidence="1">IBT 17514</strain>
    </source>
</reference>
<protein>
    <submittedName>
        <fullName evidence="1">Uncharacterized protein</fullName>
    </submittedName>
</protein>
<accession>A0AAD6HJS6</accession>
<dbReference type="EMBL" id="JAQJAN010000010">
    <property type="protein sequence ID" value="KAJ5719776.1"/>
    <property type="molecule type" value="Genomic_DNA"/>
</dbReference>
<reference evidence="1" key="2">
    <citation type="submission" date="2023-01" db="EMBL/GenBank/DDBJ databases">
        <authorList>
            <person name="Petersen C."/>
        </authorList>
    </citation>
    <scope>NUCLEOTIDE SEQUENCE</scope>
    <source>
        <strain evidence="1">IBT 17514</strain>
    </source>
</reference>
<dbReference type="Proteomes" id="UP001215712">
    <property type="component" value="Unassembled WGS sequence"/>
</dbReference>
<gene>
    <name evidence="1" type="ORF">N7493_007354</name>
</gene>
<keyword evidence="2" id="KW-1185">Reference proteome</keyword>
<comment type="caution">
    <text evidence="1">The sequence shown here is derived from an EMBL/GenBank/DDBJ whole genome shotgun (WGS) entry which is preliminary data.</text>
</comment>
<name>A0AAD6HJS6_9EURO</name>
<evidence type="ECO:0000313" key="2">
    <source>
        <dbReference type="Proteomes" id="UP001215712"/>
    </source>
</evidence>
<proteinExistence type="predicted"/>
<sequence length="129" mass="15444">MIFFDVDCFWWKIEKMHQQYIPKFGSPNRESDFNGSDHTPWSASPSPSALSPFFLRKAILQQKPLILNKIDRLYTTFMVIATDIITKYAYVESSNYLNDNDFRLSWRGLFWYHRKLNSFEKFPLYVTHS</sequence>